<name>G8TX70_SULAD</name>
<comment type="catalytic activity">
    <reaction evidence="4">
        <text>a quinone + NADH + 5 H(+)(in) = a quinol + NAD(+) + 4 H(+)(out)</text>
        <dbReference type="Rhea" id="RHEA:57888"/>
        <dbReference type="ChEBI" id="CHEBI:15378"/>
        <dbReference type="ChEBI" id="CHEBI:24646"/>
        <dbReference type="ChEBI" id="CHEBI:57540"/>
        <dbReference type="ChEBI" id="CHEBI:57945"/>
        <dbReference type="ChEBI" id="CHEBI:132124"/>
    </reaction>
</comment>
<dbReference type="GO" id="GO:0016651">
    <property type="term" value="F:oxidoreductase activity, acting on NAD(P)H"/>
    <property type="evidence" value="ECO:0007669"/>
    <property type="project" value="InterPro"/>
</dbReference>
<evidence type="ECO:0000256" key="1">
    <source>
        <dbReference type="ARBA" id="ARBA00007569"/>
    </source>
</evidence>
<keyword evidence="3" id="KW-0520">NAD</keyword>
<dbReference type="Gene3D" id="3.30.460.80">
    <property type="entry name" value="NADH:ubiquinone oxidoreductase, 30kDa subunit"/>
    <property type="match status" value="1"/>
</dbReference>
<comment type="similarity">
    <text evidence="1 3">Belongs to the complex I 30 kDa subunit family.</text>
</comment>
<evidence type="ECO:0000256" key="3">
    <source>
        <dbReference type="RuleBase" id="RU003456"/>
    </source>
</evidence>
<dbReference type="PATRIC" id="fig|679936.5.peg.2701"/>
<dbReference type="EC" id="7.1.1.-" evidence="4"/>
<evidence type="ECO:0000313" key="7">
    <source>
        <dbReference type="Proteomes" id="UP000005439"/>
    </source>
</evidence>
<protein>
    <recommendedName>
        <fullName evidence="4">NADH-quinone oxidoreductase</fullName>
        <ecNumber evidence="4">7.1.1.-</ecNumber>
    </recommendedName>
</protein>
<gene>
    <name evidence="6" type="ordered locus">Sulac_2610</name>
</gene>
<dbReference type="InterPro" id="IPR020396">
    <property type="entry name" value="NADH_UbQ_OxRdtase_CS"/>
</dbReference>
<evidence type="ECO:0000256" key="2">
    <source>
        <dbReference type="ARBA" id="ARBA00022448"/>
    </source>
</evidence>
<evidence type="ECO:0000256" key="4">
    <source>
        <dbReference type="RuleBase" id="RU003582"/>
    </source>
</evidence>
<reference evidence="7" key="1">
    <citation type="submission" date="2011-12" db="EMBL/GenBank/DDBJ databases">
        <title>The complete genome of chromosome of Sulfobacillus acidophilus DSM 10332.</title>
        <authorList>
            <person name="Lucas S."/>
            <person name="Han J."/>
            <person name="Lapidus A."/>
            <person name="Bruce D."/>
            <person name="Goodwin L."/>
            <person name="Pitluck S."/>
            <person name="Peters L."/>
            <person name="Kyrpides N."/>
            <person name="Mavromatis K."/>
            <person name="Ivanova N."/>
            <person name="Mikhailova N."/>
            <person name="Chertkov O."/>
            <person name="Saunders E."/>
            <person name="Detter J.C."/>
            <person name="Tapia R."/>
            <person name="Han C."/>
            <person name="Land M."/>
            <person name="Hauser L."/>
            <person name="Markowitz V."/>
            <person name="Cheng J.-F."/>
            <person name="Hugenholtz P."/>
            <person name="Woyke T."/>
            <person name="Wu D."/>
            <person name="Pukall R."/>
            <person name="Gehrich-Schroeter G."/>
            <person name="Schneider S."/>
            <person name="Klenk H.-P."/>
            <person name="Eisen J.A."/>
        </authorList>
    </citation>
    <scope>NUCLEOTIDE SEQUENCE [LARGE SCALE GENOMIC DNA]</scope>
    <source>
        <strain evidence="7">ATCC 700253 / DSM 10332 / NAL</strain>
    </source>
</reference>
<organism evidence="6 7">
    <name type="scientific">Sulfobacillus acidophilus (strain ATCC 700253 / DSM 10332 / NAL)</name>
    <dbReference type="NCBI Taxonomy" id="679936"/>
    <lineage>
        <taxon>Bacteria</taxon>
        <taxon>Bacillati</taxon>
        <taxon>Bacillota</taxon>
        <taxon>Clostridia</taxon>
        <taxon>Eubacteriales</taxon>
        <taxon>Clostridiales Family XVII. Incertae Sedis</taxon>
        <taxon>Sulfobacillus</taxon>
    </lineage>
</organism>
<keyword evidence="4" id="KW-0874">Quinone</keyword>
<dbReference type="EMBL" id="CP003179">
    <property type="protein sequence ID" value="AEW06072.1"/>
    <property type="molecule type" value="Genomic_DNA"/>
</dbReference>
<accession>G8TX70</accession>
<dbReference type="PROSITE" id="PS00542">
    <property type="entry name" value="COMPLEX1_30K"/>
    <property type="match status" value="1"/>
</dbReference>
<reference evidence="6 7" key="2">
    <citation type="journal article" date="2012" name="Stand. Genomic Sci.">
        <title>Complete genome sequence of the moderately thermophilic mineral-sulfide-oxidizing firmicute Sulfobacillus acidophilus type strain (NAL(T)).</title>
        <authorList>
            <person name="Anderson I."/>
            <person name="Chertkov O."/>
            <person name="Chen A."/>
            <person name="Saunders E."/>
            <person name="Lapidus A."/>
            <person name="Nolan M."/>
            <person name="Lucas S."/>
            <person name="Hammon N."/>
            <person name="Deshpande S."/>
            <person name="Cheng J.F."/>
            <person name="Han C."/>
            <person name="Tapia R."/>
            <person name="Goodwin L.A."/>
            <person name="Pitluck S."/>
            <person name="Liolios K."/>
            <person name="Pagani I."/>
            <person name="Ivanova N."/>
            <person name="Mikhailova N."/>
            <person name="Pati A."/>
            <person name="Palaniappan K."/>
            <person name="Land M."/>
            <person name="Pan C."/>
            <person name="Rohde M."/>
            <person name="Pukall R."/>
            <person name="Goker M."/>
            <person name="Detter J.C."/>
            <person name="Woyke T."/>
            <person name="Bristow J."/>
            <person name="Eisen J.A."/>
            <person name="Markowitz V."/>
            <person name="Hugenholtz P."/>
            <person name="Kyrpides N.C."/>
            <person name="Klenk H.P."/>
            <person name="Mavromatis K."/>
        </authorList>
    </citation>
    <scope>NUCLEOTIDE SEQUENCE [LARGE SCALE GENOMIC DNA]</scope>
    <source>
        <strain evidence="7">ATCC 700253 / DSM 10332 / NAL</strain>
    </source>
</reference>
<dbReference type="PANTHER" id="PTHR10884:SF14">
    <property type="entry name" value="NADH DEHYDROGENASE [UBIQUINONE] IRON-SULFUR PROTEIN 3, MITOCHONDRIAL"/>
    <property type="match status" value="1"/>
</dbReference>
<dbReference type="PANTHER" id="PTHR10884">
    <property type="entry name" value="NADH DEHYDROGENASE UBIQUINONE IRON-SULFUR PROTEIN 3"/>
    <property type="match status" value="1"/>
</dbReference>
<evidence type="ECO:0000259" key="5">
    <source>
        <dbReference type="Pfam" id="PF00329"/>
    </source>
</evidence>
<dbReference type="HOGENOM" id="CLU_042628_6_3_9"/>
<dbReference type="SUPFAM" id="SSF143243">
    <property type="entry name" value="Nqo5-like"/>
    <property type="match status" value="1"/>
</dbReference>
<dbReference type="InterPro" id="IPR001268">
    <property type="entry name" value="NADH_UbQ_OxRdtase_30kDa_su"/>
</dbReference>
<dbReference type="STRING" id="679936.Sulac_2610"/>
<evidence type="ECO:0000313" key="6">
    <source>
        <dbReference type="EMBL" id="AEW06072.1"/>
    </source>
</evidence>
<keyword evidence="3" id="KW-1278">Translocase</keyword>
<dbReference type="InterPro" id="IPR037232">
    <property type="entry name" value="NADH_quin_OxRdtase_su_C/D-like"/>
</dbReference>
<sequence length="125" mass="14444">MRRYDVDKNRLLDAVRGLLDEGFRYPVLHTAVDHGEGVELVYLFRALGPPGESEVMLAVRLDDDDLRVSSLTPLVPGFNFQEREVYDLFGVFYEGHPDLRRLLLPDGFQGHPLRKRYTLWDGDIQ</sequence>
<dbReference type="GO" id="GO:0008137">
    <property type="term" value="F:NADH dehydrogenase (ubiquinone) activity"/>
    <property type="evidence" value="ECO:0007669"/>
    <property type="project" value="InterPro"/>
</dbReference>
<keyword evidence="7" id="KW-1185">Reference proteome</keyword>
<proteinExistence type="inferred from homology"/>
<dbReference type="AlphaFoldDB" id="G8TX70"/>
<dbReference type="GO" id="GO:0048038">
    <property type="term" value="F:quinone binding"/>
    <property type="evidence" value="ECO:0007669"/>
    <property type="project" value="UniProtKB-KW"/>
</dbReference>
<comment type="function">
    <text evidence="4">NDH-1 shuttles electrons from NADH, via FMN and iron-sulfur (Fe-S) centers, to quinones in the respiratory chain.</text>
</comment>
<keyword evidence="2 3" id="KW-0813">Transport</keyword>
<dbReference type="Proteomes" id="UP000005439">
    <property type="component" value="Chromosome"/>
</dbReference>
<dbReference type="KEGG" id="sap:Sulac_2610"/>
<feature type="domain" description="NADH:ubiquinone oxidoreductase 30kDa subunit" evidence="5">
    <location>
        <begin position="5"/>
        <end position="119"/>
    </location>
</feature>
<dbReference type="Pfam" id="PF00329">
    <property type="entry name" value="Complex1_30kDa"/>
    <property type="match status" value="1"/>
</dbReference>